<geneLocation type="mitochondrion" evidence="20"/>
<evidence type="ECO:0000256" key="18">
    <source>
        <dbReference type="RuleBase" id="RU003403"/>
    </source>
</evidence>
<keyword evidence="9 18" id="KW-0999">Mitochondrion inner membrane</keyword>
<dbReference type="InterPro" id="IPR001750">
    <property type="entry name" value="ND/Mrp_TM"/>
</dbReference>
<feature type="transmembrane region" description="Helical" evidence="18">
    <location>
        <begin position="9"/>
        <end position="26"/>
    </location>
</feature>
<evidence type="ECO:0000256" key="10">
    <source>
        <dbReference type="ARBA" id="ARBA00022967"/>
    </source>
</evidence>
<dbReference type="GeneID" id="59444132"/>
<comment type="function">
    <text evidence="1">Core subunit of the mitochondrial membrane respiratory chain NADH dehydrogenase (Complex I) that is believed to belong to the minimal assembly required for catalysis. Complex I functions in the transfer of electrons from NADH to the respiratory chain. The immediate electron acceptor for the enzyme is believed to be ubiquinone.</text>
</comment>
<keyword evidence="8 18" id="KW-0812">Transmembrane</keyword>
<comment type="function">
    <text evidence="18">Core subunit of the mitochondrial membrane respiratory chain NADH dehydrogenase (Complex I) which catalyzes electron transfer from NADH through the respiratory chain, using ubiquinone as an electron acceptor. Essential for the catalytic activity and assembly of complex I.</text>
</comment>
<accession>A0A7M3T294</accession>
<dbReference type="AlphaFoldDB" id="A0A7M3T294"/>
<dbReference type="GO" id="GO:0008137">
    <property type="term" value="F:NADH dehydrogenase (ubiquinone) activity"/>
    <property type="evidence" value="ECO:0007669"/>
    <property type="project" value="UniProtKB-EC"/>
</dbReference>
<comment type="subcellular location">
    <subcellularLocation>
        <location evidence="2 18">Mitochondrion inner membrane</location>
        <topology evidence="2 18">Multi-pass membrane protein</topology>
    </subcellularLocation>
</comment>
<dbReference type="Pfam" id="PF00361">
    <property type="entry name" value="Proton_antipo_M"/>
    <property type="match status" value="1"/>
</dbReference>
<dbReference type="PRINTS" id="PR01436">
    <property type="entry name" value="NADHDHGNASE2"/>
</dbReference>
<dbReference type="GO" id="GO:0006120">
    <property type="term" value="P:mitochondrial electron transport, NADH to ubiquinone"/>
    <property type="evidence" value="ECO:0007669"/>
    <property type="project" value="InterPro"/>
</dbReference>
<dbReference type="GO" id="GO:0005743">
    <property type="term" value="C:mitochondrial inner membrane"/>
    <property type="evidence" value="ECO:0007669"/>
    <property type="project" value="UniProtKB-SubCell"/>
</dbReference>
<evidence type="ECO:0000256" key="6">
    <source>
        <dbReference type="ARBA" id="ARBA00022448"/>
    </source>
</evidence>
<dbReference type="RefSeq" id="YP_009927486.1">
    <property type="nucleotide sequence ID" value="NC_050743.1"/>
</dbReference>
<keyword evidence="6" id="KW-0813">Transport</keyword>
<dbReference type="EC" id="7.1.1.2" evidence="4 18"/>
<keyword evidence="11 18" id="KW-0249">Electron transport</keyword>
<evidence type="ECO:0000256" key="5">
    <source>
        <dbReference type="ARBA" id="ARBA00021008"/>
    </source>
</evidence>
<comment type="catalytic activity">
    <reaction evidence="17 18">
        <text>a ubiquinone + NADH + 5 H(+)(in) = a ubiquinol + NAD(+) + 4 H(+)(out)</text>
        <dbReference type="Rhea" id="RHEA:29091"/>
        <dbReference type="Rhea" id="RHEA-COMP:9565"/>
        <dbReference type="Rhea" id="RHEA-COMP:9566"/>
        <dbReference type="ChEBI" id="CHEBI:15378"/>
        <dbReference type="ChEBI" id="CHEBI:16389"/>
        <dbReference type="ChEBI" id="CHEBI:17976"/>
        <dbReference type="ChEBI" id="CHEBI:57540"/>
        <dbReference type="ChEBI" id="CHEBI:57945"/>
        <dbReference type="EC" id="7.1.1.2"/>
    </reaction>
</comment>
<dbReference type="PANTHER" id="PTHR46552">
    <property type="entry name" value="NADH-UBIQUINONE OXIDOREDUCTASE CHAIN 2"/>
    <property type="match status" value="1"/>
</dbReference>
<reference evidence="20" key="1">
    <citation type="submission" date="2019-07" db="EMBL/GenBank/DDBJ databases">
        <title>The complete mitochondrial genome of the mulberry thrips, pseudodendrothrips mori (Niwa, 1908) (Thysanoptera;Thripidae).</title>
        <authorList>
            <person name="Seo B.Y."/>
            <person name="Lee G.-S."/>
            <person name="Park J."/>
            <person name="Xi H."/>
            <person name="Park J."/>
        </authorList>
    </citation>
    <scope>NUCLEOTIDE SEQUENCE</scope>
</reference>
<feature type="transmembrane region" description="Helical" evidence="18">
    <location>
        <begin position="61"/>
        <end position="83"/>
    </location>
</feature>
<evidence type="ECO:0000256" key="15">
    <source>
        <dbReference type="ARBA" id="ARBA00023128"/>
    </source>
</evidence>
<comment type="similarity">
    <text evidence="3 18">Belongs to the complex I subunit 2 family.</text>
</comment>
<dbReference type="PANTHER" id="PTHR46552:SF1">
    <property type="entry name" value="NADH-UBIQUINONE OXIDOREDUCTASE CHAIN 2"/>
    <property type="match status" value="1"/>
</dbReference>
<keyword evidence="7 18" id="KW-0679">Respiratory chain</keyword>
<feature type="transmembrane region" description="Helical" evidence="18">
    <location>
        <begin position="171"/>
        <end position="190"/>
    </location>
</feature>
<feature type="domain" description="NADH:quinone oxidoreductase/Mrp antiporter transmembrane" evidence="19">
    <location>
        <begin position="26"/>
        <end position="274"/>
    </location>
</feature>
<evidence type="ECO:0000256" key="3">
    <source>
        <dbReference type="ARBA" id="ARBA00007012"/>
    </source>
</evidence>
<organism evidence="20">
    <name type="scientific">Pseudodendrothrips mori</name>
    <dbReference type="NCBI Taxonomy" id="1291231"/>
    <lineage>
        <taxon>Eukaryota</taxon>
        <taxon>Metazoa</taxon>
        <taxon>Ecdysozoa</taxon>
        <taxon>Arthropoda</taxon>
        <taxon>Hexapoda</taxon>
        <taxon>Insecta</taxon>
        <taxon>Pterygota</taxon>
        <taxon>Neoptera</taxon>
        <taxon>Paraneoptera</taxon>
        <taxon>Thysanoptera</taxon>
        <taxon>Terebrantia</taxon>
        <taxon>Thripoidea</taxon>
        <taxon>Thripidae</taxon>
        <taxon>Pseudodendrothrips</taxon>
    </lineage>
</organism>
<evidence type="ECO:0000256" key="14">
    <source>
        <dbReference type="ARBA" id="ARBA00023075"/>
    </source>
</evidence>
<evidence type="ECO:0000256" key="12">
    <source>
        <dbReference type="ARBA" id="ARBA00022989"/>
    </source>
</evidence>
<feature type="transmembrane region" description="Helical" evidence="18">
    <location>
        <begin position="233"/>
        <end position="254"/>
    </location>
</feature>
<feature type="transmembrane region" description="Helical" evidence="18">
    <location>
        <begin position="123"/>
        <end position="140"/>
    </location>
</feature>
<dbReference type="InterPro" id="IPR050175">
    <property type="entry name" value="Complex_I_Subunit_2"/>
</dbReference>
<feature type="transmembrane region" description="Helical" evidence="18">
    <location>
        <begin position="89"/>
        <end position="111"/>
    </location>
</feature>
<proteinExistence type="inferred from homology"/>
<evidence type="ECO:0000259" key="19">
    <source>
        <dbReference type="Pfam" id="PF00361"/>
    </source>
</evidence>
<feature type="transmembrane region" description="Helical" evidence="18">
    <location>
        <begin position="196"/>
        <end position="212"/>
    </location>
</feature>
<dbReference type="EMBL" id="MN167468">
    <property type="protein sequence ID" value="QFO91088.1"/>
    <property type="molecule type" value="Genomic_DNA"/>
</dbReference>
<keyword evidence="16 18" id="KW-0472">Membrane</keyword>
<evidence type="ECO:0000256" key="9">
    <source>
        <dbReference type="ARBA" id="ARBA00022792"/>
    </source>
</evidence>
<evidence type="ECO:0000256" key="8">
    <source>
        <dbReference type="ARBA" id="ARBA00022692"/>
    </source>
</evidence>
<keyword evidence="14 18" id="KW-0830">Ubiquinone</keyword>
<keyword evidence="10 18" id="KW-1278">Translocase</keyword>
<evidence type="ECO:0000313" key="20">
    <source>
        <dbReference type="EMBL" id="QFO91088.1"/>
    </source>
</evidence>
<keyword evidence="13 18" id="KW-0520">NAD</keyword>
<evidence type="ECO:0000256" key="2">
    <source>
        <dbReference type="ARBA" id="ARBA00004448"/>
    </source>
</evidence>
<feature type="transmembrane region" description="Helical" evidence="18">
    <location>
        <begin position="309"/>
        <end position="326"/>
    </location>
</feature>
<name>A0A7M3T294_9NEOP</name>
<dbReference type="CTD" id="4536"/>
<dbReference type="InterPro" id="IPR003917">
    <property type="entry name" value="NADH_UbQ_OxRdtase_chain2"/>
</dbReference>
<protein>
    <recommendedName>
        <fullName evidence="5 18">NADH-ubiquinone oxidoreductase chain 2</fullName>
        <ecNumber evidence="4 18">7.1.1.2</ecNumber>
    </recommendedName>
</protein>
<keyword evidence="12 18" id="KW-1133">Transmembrane helix</keyword>
<feature type="transmembrane region" description="Helical" evidence="18">
    <location>
        <begin position="146"/>
        <end position="164"/>
    </location>
</feature>
<keyword evidence="15 18" id="KW-0496">Mitochondrion</keyword>
<feature type="transmembrane region" description="Helical" evidence="18">
    <location>
        <begin position="32"/>
        <end position="49"/>
    </location>
</feature>
<sequence>MKNISLPKNIFFFFVVILSIAISLSSNSFLGIWMGLELNLSAFIPLFIIKESKKVETSLMIFFLIQSVTSLLMLFSVTILTILPFLKSLITKILFFSIFFKMGIFPFHFWVMKIFENLSWHNCFIFSTIQKVIPLSLFIVMKPKAVLILMCIFNSIGASLSGLNQFSVRKIMAFSSINHLTFMTISSILSKFILKIYFLMYFFTSFFTFMSLKEFNLNYIFQMFSNLKKQKMINMSFIVLMISLAGVPPFLGFFPKLLIIFKMITFKFLISGMIMIFSNITATFFYLRLSISLIFMNMNCLKSKKEKKLGNNFFIFLIILLPIFFFF</sequence>
<feature type="transmembrane region" description="Helical" evidence="18">
    <location>
        <begin position="266"/>
        <end position="289"/>
    </location>
</feature>
<evidence type="ECO:0000256" key="4">
    <source>
        <dbReference type="ARBA" id="ARBA00012944"/>
    </source>
</evidence>
<evidence type="ECO:0000256" key="7">
    <source>
        <dbReference type="ARBA" id="ARBA00022660"/>
    </source>
</evidence>
<evidence type="ECO:0000256" key="11">
    <source>
        <dbReference type="ARBA" id="ARBA00022982"/>
    </source>
</evidence>
<evidence type="ECO:0000256" key="16">
    <source>
        <dbReference type="ARBA" id="ARBA00023136"/>
    </source>
</evidence>
<evidence type="ECO:0000256" key="13">
    <source>
        <dbReference type="ARBA" id="ARBA00023027"/>
    </source>
</evidence>
<evidence type="ECO:0000256" key="17">
    <source>
        <dbReference type="ARBA" id="ARBA00049551"/>
    </source>
</evidence>
<gene>
    <name evidence="20" type="primary">ND2</name>
</gene>
<evidence type="ECO:0000256" key="1">
    <source>
        <dbReference type="ARBA" id="ARBA00003257"/>
    </source>
</evidence>